<dbReference type="PANTHER" id="PTHR42760">
    <property type="entry name" value="SHORT-CHAIN DEHYDROGENASES/REDUCTASES FAMILY MEMBER"/>
    <property type="match status" value="1"/>
</dbReference>
<dbReference type="PRINTS" id="PR00080">
    <property type="entry name" value="SDRFAMILY"/>
</dbReference>
<dbReference type="PRINTS" id="PR00081">
    <property type="entry name" value="GDHRDH"/>
</dbReference>
<gene>
    <name evidence="3" type="ORF">SAMN02746065_1385</name>
</gene>
<keyword evidence="4" id="KW-1185">Reference proteome</keyword>
<dbReference type="EMBL" id="FWXY01000038">
    <property type="protein sequence ID" value="SMD11728.1"/>
    <property type="molecule type" value="Genomic_DNA"/>
</dbReference>
<dbReference type="RefSeq" id="WP_084071706.1">
    <property type="nucleotide sequence ID" value="NZ_FWXY01000038.1"/>
</dbReference>
<dbReference type="PANTHER" id="PTHR42760:SF5">
    <property type="entry name" value="2-DEHYDRO-3-DEOXY-D-GLUCONATE 5-DEHYDROGENASE"/>
    <property type="match status" value="1"/>
</dbReference>
<dbReference type="Proteomes" id="UP000192418">
    <property type="component" value="Unassembled WGS sequence"/>
</dbReference>
<name>A0A1W2ERI4_9BACT</name>
<dbReference type="OrthoDB" id="9804774at2"/>
<dbReference type="InterPro" id="IPR036291">
    <property type="entry name" value="NAD(P)-bd_dom_sf"/>
</dbReference>
<reference evidence="3 4" key="1">
    <citation type="submission" date="2017-04" db="EMBL/GenBank/DDBJ databases">
        <authorList>
            <person name="Afonso C.L."/>
            <person name="Miller P.J."/>
            <person name="Scott M.A."/>
            <person name="Spackman E."/>
            <person name="Goraichik I."/>
            <person name="Dimitrov K.M."/>
            <person name="Suarez D.L."/>
            <person name="Swayne D.E."/>
        </authorList>
    </citation>
    <scope>NUCLEOTIDE SEQUENCE [LARGE SCALE GENOMIC DNA]</scope>
    <source>
        <strain evidence="3 4">DSM 3385</strain>
    </source>
</reference>
<keyword evidence="2" id="KW-0560">Oxidoreductase</keyword>
<dbReference type="NCBIfam" id="NF005559">
    <property type="entry name" value="PRK07231.1"/>
    <property type="match status" value="1"/>
</dbReference>
<evidence type="ECO:0000256" key="2">
    <source>
        <dbReference type="ARBA" id="ARBA00023002"/>
    </source>
</evidence>
<dbReference type="FunFam" id="3.40.50.720:FF:000084">
    <property type="entry name" value="Short-chain dehydrogenase reductase"/>
    <property type="match status" value="1"/>
</dbReference>
<organism evidence="3 4">
    <name type="scientific">Desulfocicer vacuolatum DSM 3385</name>
    <dbReference type="NCBI Taxonomy" id="1121400"/>
    <lineage>
        <taxon>Bacteria</taxon>
        <taxon>Pseudomonadati</taxon>
        <taxon>Thermodesulfobacteriota</taxon>
        <taxon>Desulfobacteria</taxon>
        <taxon>Desulfobacterales</taxon>
        <taxon>Desulfobacteraceae</taxon>
        <taxon>Desulfocicer</taxon>
    </lineage>
</organism>
<dbReference type="InterPro" id="IPR002347">
    <property type="entry name" value="SDR_fam"/>
</dbReference>
<dbReference type="Gene3D" id="3.40.50.720">
    <property type="entry name" value="NAD(P)-binding Rossmann-like Domain"/>
    <property type="match status" value="1"/>
</dbReference>
<dbReference type="AlphaFoldDB" id="A0A1W2ERI4"/>
<evidence type="ECO:0000313" key="4">
    <source>
        <dbReference type="Proteomes" id="UP000192418"/>
    </source>
</evidence>
<protein>
    <submittedName>
        <fullName evidence="3">2-deoxy-D-gluconate 3-dehydrogenase</fullName>
    </submittedName>
</protein>
<dbReference type="GO" id="GO:0016616">
    <property type="term" value="F:oxidoreductase activity, acting on the CH-OH group of donors, NAD or NADP as acceptor"/>
    <property type="evidence" value="ECO:0007669"/>
    <property type="project" value="TreeGrafter"/>
</dbReference>
<proteinExistence type="inferred from homology"/>
<evidence type="ECO:0000313" key="3">
    <source>
        <dbReference type="EMBL" id="SMD11728.1"/>
    </source>
</evidence>
<dbReference type="SUPFAM" id="SSF51735">
    <property type="entry name" value="NAD(P)-binding Rossmann-fold domains"/>
    <property type="match status" value="1"/>
</dbReference>
<accession>A0A1W2ERI4</accession>
<dbReference type="STRING" id="1121400.SAMN02746065_1385"/>
<dbReference type="InterPro" id="IPR020904">
    <property type="entry name" value="Sc_DH/Rdtase_CS"/>
</dbReference>
<comment type="similarity">
    <text evidence="1">Belongs to the short-chain dehydrogenases/reductases (SDR) family.</text>
</comment>
<evidence type="ECO:0000256" key="1">
    <source>
        <dbReference type="ARBA" id="ARBA00006484"/>
    </source>
</evidence>
<dbReference type="PROSITE" id="PS00061">
    <property type="entry name" value="ADH_SHORT"/>
    <property type="match status" value="1"/>
</dbReference>
<dbReference type="Pfam" id="PF13561">
    <property type="entry name" value="adh_short_C2"/>
    <property type="match status" value="1"/>
</dbReference>
<sequence>MENMFELKGKVAIVTGGNGGIGKGIVRGLAALGCDIVVAARNKAKIDTAVNEVKKEFNVKVLGVQVDMNREEQIKALVAKSMDRFNRIDILVNNAGTGILKRPEDYETSEWDEILSINLRSVFICSKAVYPVMKQAGAGKIINIGSMLSIFGGSELAAYGASKGGVVQLTKSLAVAWAPDNIQVNALLPGWIETDLVTQVKDVPEFDAAIIARTPANRWGMPDELAGAAVFLASPASNFVTGTALPVDGGYSVMV</sequence>